<dbReference type="SUPFAM" id="SSF48403">
    <property type="entry name" value="Ankyrin repeat"/>
    <property type="match status" value="1"/>
</dbReference>
<evidence type="ECO:0000256" key="3">
    <source>
        <dbReference type="PROSITE-ProRule" id="PRU00023"/>
    </source>
</evidence>
<keyword evidence="6" id="KW-1185">Reference proteome</keyword>
<evidence type="ECO:0000256" key="1">
    <source>
        <dbReference type="ARBA" id="ARBA00022737"/>
    </source>
</evidence>
<dbReference type="PROSITE" id="PS50088">
    <property type="entry name" value="ANK_REPEAT"/>
    <property type="match status" value="1"/>
</dbReference>
<dbReference type="PANTHER" id="PTHR24161">
    <property type="entry name" value="ANK_REP_REGION DOMAIN-CONTAINING PROTEIN-RELATED"/>
    <property type="match status" value="1"/>
</dbReference>
<sequence>GQGCGQGPDTRAMSSKKPPGPPGGNGDDKKTNKAKPAADQDEDGGGGAPGGGADAGPGGAAGAPGPGPAGDKKPGSAGATSRDAALRLLSMCQKGEWPPVDQALKSLEKAVAAAKAEAKADPASAGEDVVTLPLAGVADPSTGMTPLMYAVKDNRTAFLDRMVDLGCDPTARNQDNYNALHVAAMYSREEVVKLLLPKKGVDVYAPGGPRSQTAVHLVASRQTGTATSILRVLLNAAGKDIRLRPDGVSHL</sequence>
<evidence type="ECO:0000256" key="4">
    <source>
        <dbReference type="SAM" id="MobiDB-lite"/>
    </source>
</evidence>
<dbReference type="AlphaFoldDB" id="A0AAE1HEY8"/>
<protein>
    <submittedName>
        <fullName evidence="5">Caskin-2</fullName>
    </submittedName>
</protein>
<gene>
    <name evidence="5" type="ORF">KUF71_009351</name>
</gene>
<keyword evidence="1" id="KW-0677">Repeat</keyword>
<keyword evidence="2 3" id="KW-0040">ANK repeat</keyword>
<evidence type="ECO:0000313" key="5">
    <source>
        <dbReference type="EMBL" id="KAK3920064.1"/>
    </source>
</evidence>
<dbReference type="InterPro" id="IPR036770">
    <property type="entry name" value="Ankyrin_rpt-contain_sf"/>
</dbReference>
<feature type="repeat" description="ANK" evidence="3">
    <location>
        <begin position="142"/>
        <end position="174"/>
    </location>
</feature>
<name>A0AAE1HEY8_9NEOP</name>
<organism evidence="5 6">
    <name type="scientific">Frankliniella fusca</name>
    <dbReference type="NCBI Taxonomy" id="407009"/>
    <lineage>
        <taxon>Eukaryota</taxon>
        <taxon>Metazoa</taxon>
        <taxon>Ecdysozoa</taxon>
        <taxon>Arthropoda</taxon>
        <taxon>Hexapoda</taxon>
        <taxon>Insecta</taxon>
        <taxon>Pterygota</taxon>
        <taxon>Neoptera</taxon>
        <taxon>Paraneoptera</taxon>
        <taxon>Thysanoptera</taxon>
        <taxon>Terebrantia</taxon>
        <taxon>Thripoidea</taxon>
        <taxon>Thripidae</taxon>
        <taxon>Frankliniella</taxon>
    </lineage>
</organism>
<dbReference type="Pfam" id="PF12796">
    <property type="entry name" value="Ank_2"/>
    <property type="match status" value="1"/>
</dbReference>
<dbReference type="EMBL" id="JAHWGI010000988">
    <property type="protein sequence ID" value="KAK3920064.1"/>
    <property type="molecule type" value="Genomic_DNA"/>
</dbReference>
<evidence type="ECO:0000313" key="6">
    <source>
        <dbReference type="Proteomes" id="UP001219518"/>
    </source>
</evidence>
<dbReference type="Proteomes" id="UP001219518">
    <property type="component" value="Unassembled WGS sequence"/>
</dbReference>
<dbReference type="InterPro" id="IPR002110">
    <property type="entry name" value="Ankyrin_rpt"/>
</dbReference>
<feature type="non-terminal residue" evidence="5">
    <location>
        <position position="1"/>
    </location>
</feature>
<reference evidence="5" key="2">
    <citation type="journal article" date="2023" name="BMC Genomics">
        <title>Pest status, molecular evolution, and epigenetic factors derived from the genome assembly of Frankliniella fusca, a thysanopteran phytovirus vector.</title>
        <authorList>
            <person name="Catto M.A."/>
            <person name="Labadie P.E."/>
            <person name="Jacobson A.L."/>
            <person name="Kennedy G.G."/>
            <person name="Srinivasan R."/>
            <person name="Hunt B.G."/>
        </authorList>
    </citation>
    <scope>NUCLEOTIDE SEQUENCE</scope>
    <source>
        <strain evidence="5">PL_HMW_Pooled</strain>
    </source>
</reference>
<proteinExistence type="predicted"/>
<accession>A0AAE1HEY8</accession>
<dbReference type="SMART" id="SM00248">
    <property type="entry name" value="ANK"/>
    <property type="match status" value="3"/>
</dbReference>
<dbReference type="PANTHER" id="PTHR24161:SF85">
    <property type="entry name" value="PALMITOYLTRANSFERASE HIP14"/>
    <property type="match status" value="1"/>
</dbReference>
<comment type="caution">
    <text evidence="5">The sequence shown here is derived from an EMBL/GenBank/DDBJ whole genome shotgun (WGS) entry which is preliminary data.</text>
</comment>
<reference evidence="5" key="1">
    <citation type="submission" date="2021-07" db="EMBL/GenBank/DDBJ databases">
        <authorList>
            <person name="Catto M.A."/>
            <person name="Jacobson A."/>
            <person name="Kennedy G."/>
            <person name="Labadie P."/>
            <person name="Hunt B.G."/>
            <person name="Srinivasan R."/>
        </authorList>
    </citation>
    <scope>NUCLEOTIDE SEQUENCE</scope>
    <source>
        <strain evidence="5">PL_HMW_Pooled</strain>
        <tissue evidence="5">Head</tissue>
    </source>
</reference>
<dbReference type="Gene3D" id="1.25.40.20">
    <property type="entry name" value="Ankyrin repeat-containing domain"/>
    <property type="match status" value="1"/>
</dbReference>
<feature type="region of interest" description="Disordered" evidence="4">
    <location>
        <begin position="1"/>
        <end position="80"/>
    </location>
</feature>
<evidence type="ECO:0000256" key="2">
    <source>
        <dbReference type="ARBA" id="ARBA00023043"/>
    </source>
</evidence>
<feature type="compositionally biased region" description="Gly residues" evidence="4">
    <location>
        <begin position="45"/>
        <end position="64"/>
    </location>
</feature>